<evidence type="ECO:0000259" key="2">
    <source>
        <dbReference type="PROSITE" id="PS51352"/>
    </source>
</evidence>
<dbReference type="PANTHER" id="PTHR10438">
    <property type="entry name" value="THIOREDOXIN"/>
    <property type="match status" value="1"/>
</dbReference>
<dbReference type="InterPro" id="IPR050620">
    <property type="entry name" value="Thioredoxin_H-type-like"/>
</dbReference>
<evidence type="ECO:0000313" key="4">
    <source>
        <dbReference type="Proteomes" id="UP001154078"/>
    </source>
</evidence>
<sequence length="248" mass="28226">MATHVKNTEDFKTQIKKVDTQTLVLLEFSAKWCAACSLIEPEVEKIAKDNPIVKCFAIDVDDCEDIATEYNVVALPTIHFVKDGNILESIVGAKKSALKNALSKLHPEGMLEENIIEKDDKKDSKEKDAKKVSSEKDVKELSNQKDKKLTDEKHKSLIDDLLEMAAALPESKKKDSKEKTTEETNKKVSESDKPEEATKKDPKQNTKEENKKKDFKEEKSEQEKTKKKEEIIKPLEIPTEKEDIQKEI</sequence>
<keyword evidence="4" id="KW-1185">Reference proteome</keyword>
<organism evidence="3 4">
    <name type="scientific">Brassicogethes aeneus</name>
    <name type="common">Rape pollen beetle</name>
    <name type="synonym">Meligethes aeneus</name>
    <dbReference type="NCBI Taxonomy" id="1431903"/>
    <lineage>
        <taxon>Eukaryota</taxon>
        <taxon>Metazoa</taxon>
        <taxon>Ecdysozoa</taxon>
        <taxon>Arthropoda</taxon>
        <taxon>Hexapoda</taxon>
        <taxon>Insecta</taxon>
        <taxon>Pterygota</taxon>
        <taxon>Neoptera</taxon>
        <taxon>Endopterygota</taxon>
        <taxon>Coleoptera</taxon>
        <taxon>Polyphaga</taxon>
        <taxon>Cucujiformia</taxon>
        <taxon>Nitidulidae</taxon>
        <taxon>Meligethinae</taxon>
        <taxon>Brassicogethes</taxon>
    </lineage>
</organism>
<dbReference type="PROSITE" id="PS51352">
    <property type="entry name" value="THIOREDOXIN_2"/>
    <property type="match status" value="1"/>
</dbReference>
<dbReference type="Gene3D" id="3.40.30.10">
    <property type="entry name" value="Glutaredoxin"/>
    <property type="match status" value="1"/>
</dbReference>
<feature type="compositionally biased region" description="Basic and acidic residues" evidence="1">
    <location>
        <begin position="170"/>
        <end position="248"/>
    </location>
</feature>
<dbReference type="CDD" id="cd02947">
    <property type="entry name" value="TRX_family"/>
    <property type="match status" value="1"/>
</dbReference>
<dbReference type="InterPro" id="IPR013766">
    <property type="entry name" value="Thioredoxin_domain"/>
</dbReference>
<evidence type="ECO:0000256" key="1">
    <source>
        <dbReference type="SAM" id="MobiDB-lite"/>
    </source>
</evidence>
<protein>
    <recommendedName>
        <fullName evidence="2">Thioredoxin domain-containing protein</fullName>
    </recommendedName>
</protein>
<dbReference type="PANTHER" id="PTHR10438:SF463">
    <property type="entry name" value="THIOREDOXIN"/>
    <property type="match status" value="1"/>
</dbReference>
<dbReference type="InterPro" id="IPR036249">
    <property type="entry name" value="Thioredoxin-like_sf"/>
</dbReference>
<feature type="compositionally biased region" description="Basic and acidic residues" evidence="1">
    <location>
        <begin position="116"/>
        <end position="158"/>
    </location>
</feature>
<name>A0A9P0ART0_BRAAE</name>
<reference evidence="3" key="1">
    <citation type="submission" date="2021-12" db="EMBL/GenBank/DDBJ databases">
        <authorList>
            <person name="King R."/>
        </authorList>
    </citation>
    <scope>NUCLEOTIDE SEQUENCE</scope>
</reference>
<feature type="region of interest" description="Disordered" evidence="1">
    <location>
        <begin position="116"/>
        <end position="248"/>
    </location>
</feature>
<dbReference type="AlphaFoldDB" id="A0A9P0ART0"/>
<evidence type="ECO:0000313" key="3">
    <source>
        <dbReference type="EMBL" id="CAH0546877.1"/>
    </source>
</evidence>
<dbReference type="Proteomes" id="UP001154078">
    <property type="component" value="Chromosome 1"/>
</dbReference>
<proteinExistence type="predicted"/>
<accession>A0A9P0ART0</accession>
<dbReference type="SUPFAM" id="SSF52833">
    <property type="entry name" value="Thioredoxin-like"/>
    <property type="match status" value="1"/>
</dbReference>
<dbReference type="EMBL" id="OV121132">
    <property type="protein sequence ID" value="CAH0546877.1"/>
    <property type="molecule type" value="Genomic_DNA"/>
</dbReference>
<gene>
    <name evidence="3" type="ORF">MELIAE_LOCUS960</name>
</gene>
<dbReference type="OrthoDB" id="2121326at2759"/>
<dbReference type="InterPro" id="IPR017937">
    <property type="entry name" value="Thioredoxin_CS"/>
</dbReference>
<dbReference type="PROSITE" id="PS00194">
    <property type="entry name" value="THIOREDOXIN_1"/>
    <property type="match status" value="1"/>
</dbReference>
<dbReference type="Pfam" id="PF00085">
    <property type="entry name" value="Thioredoxin"/>
    <property type="match status" value="1"/>
</dbReference>
<feature type="domain" description="Thioredoxin" evidence="2">
    <location>
        <begin position="1"/>
        <end position="107"/>
    </location>
</feature>